<dbReference type="InterPro" id="IPR001190">
    <property type="entry name" value="SRCR"/>
</dbReference>
<dbReference type="InParanoid" id="A0A672ZRA9"/>
<reference evidence="9" key="3">
    <citation type="submission" date="2025-09" db="UniProtKB">
        <authorList>
            <consortium name="Ensembl"/>
        </authorList>
    </citation>
    <scope>IDENTIFICATION</scope>
</reference>
<organism evidence="9 10">
    <name type="scientific">Sphaeramia orbicularis</name>
    <name type="common">orbiculate cardinalfish</name>
    <dbReference type="NCBI Taxonomy" id="375764"/>
    <lineage>
        <taxon>Eukaryota</taxon>
        <taxon>Metazoa</taxon>
        <taxon>Chordata</taxon>
        <taxon>Craniata</taxon>
        <taxon>Vertebrata</taxon>
        <taxon>Euteleostomi</taxon>
        <taxon>Actinopterygii</taxon>
        <taxon>Neopterygii</taxon>
        <taxon>Teleostei</taxon>
        <taxon>Neoteleostei</taxon>
        <taxon>Acanthomorphata</taxon>
        <taxon>Gobiaria</taxon>
        <taxon>Kurtiformes</taxon>
        <taxon>Apogonoidei</taxon>
        <taxon>Apogonidae</taxon>
        <taxon>Apogoninae</taxon>
        <taxon>Sphaeramia</taxon>
    </lineage>
</organism>
<accession>A0A672ZRA9</accession>
<dbReference type="SMART" id="SM00202">
    <property type="entry name" value="SR"/>
    <property type="match status" value="1"/>
</dbReference>
<evidence type="ECO:0000313" key="10">
    <source>
        <dbReference type="Proteomes" id="UP000472271"/>
    </source>
</evidence>
<keyword evidence="4" id="KW-0677">Repeat</keyword>
<comment type="subcellular location">
    <subcellularLocation>
        <location evidence="1">Secreted</location>
    </subcellularLocation>
</comment>
<dbReference type="AlphaFoldDB" id="A0A672ZRA9"/>
<evidence type="ECO:0000256" key="1">
    <source>
        <dbReference type="ARBA" id="ARBA00004613"/>
    </source>
</evidence>
<evidence type="ECO:0000313" key="9">
    <source>
        <dbReference type="Ensembl" id="ENSSORP00005019825.1"/>
    </source>
</evidence>
<keyword evidence="2" id="KW-0964">Secreted</keyword>
<sequence length="227" mass="25131">ETLFDFWTVKASDVICRQLNCGSAVSVSLEYRSDYVPVWGIEPACVHSTSVLRDCVTRYDHSSPFTLSITCSDSVRLVNGSSLCSGRLEVKTNRFWSSVCEEHFDLHDAQVVCRELGCGAPLVLQGALYGQGKVLYWTSEFQCEGNESALMDCGRSSSAEKTCSHGKATGLTCAGTKGAWFWYDCVFHGLIFFYLCSDPVRLVGEPSHCAGTLEVKHQGEWRPVIER</sequence>
<dbReference type="PROSITE" id="PS50287">
    <property type="entry name" value="SRCR_2"/>
    <property type="match status" value="3"/>
</dbReference>
<evidence type="ECO:0000256" key="3">
    <source>
        <dbReference type="ARBA" id="ARBA00022729"/>
    </source>
</evidence>
<evidence type="ECO:0000256" key="4">
    <source>
        <dbReference type="ARBA" id="ARBA00022737"/>
    </source>
</evidence>
<evidence type="ECO:0000256" key="7">
    <source>
        <dbReference type="PROSITE-ProRule" id="PRU00196"/>
    </source>
</evidence>
<keyword evidence="10" id="KW-1185">Reference proteome</keyword>
<feature type="domain" description="SRCR" evidence="8">
    <location>
        <begin position="75"/>
        <end position="174"/>
    </location>
</feature>
<dbReference type="FunFam" id="3.10.250.10:FF:000013">
    <property type="entry name" value="CD163 molecule like 1"/>
    <property type="match status" value="1"/>
</dbReference>
<dbReference type="SUPFAM" id="SSF56487">
    <property type="entry name" value="SRCR-like"/>
    <property type="match status" value="3"/>
</dbReference>
<protein>
    <recommendedName>
        <fullName evidence="8">SRCR domain-containing protein</fullName>
    </recommendedName>
</protein>
<dbReference type="PANTHER" id="PTHR19331">
    <property type="entry name" value="SCAVENGER RECEPTOR DOMAIN-CONTAINING"/>
    <property type="match status" value="1"/>
</dbReference>
<dbReference type="Proteomes" id="UP000472271">
    <property type="component" value="Chromosome 24"/>
</dbReference>
<evidence type="ECO:0000256" key="6">
    <source>
        <dbReference type="ARBA" id="ARBA00023180"/>
    </source>
</evidence>
<dbReference type="PRINTS" id="PR00258">
    <property type="entry name" value="SPERACTRCPTR"/>
</dbReference>
<evidence type="ECO:0000256" key="5">
    <source>
        <dbReference type="ARBA" id="ARBA00023157"/>
    </source>
</evidence>
<comment type="caution">
    <text evidence="7">Lacks conserved residue(s) required for the propagation of feature annotation.</text>
</comment>
<evidence type="ECO:0000259" key="8">
    <source>
        <dbReference type="PROSITE" id="PS50287"/>
    </source>
</evidence>
<dbReference type="Pfam" id="PF00530">
    <property type="entry name" value="SRCR"/>
    <property type="match status" value="1"/>
</dbReference>
<keyword evidence="6" id="KW-0325">Glycoprotein</keyword>
<feature type="disulfide bond" evidence="7">
    <location>
        <begin position="45"/>
        <end position="55"/>
    </location>
</feature>
<proteinExistence type="predicted"/>
<dbReference type="InterPro" id="IPR036772">
    <property type="entry name" value="SRCR-like_dom_sf"/>
</dbReference>
<dbReference type="Ensembl" id="ENSSORT00005020387.1">
    <property type="protein sequence ID" value="ENSSORP00005019825.1"/>
    <property type="gene ID" value="ENSSORG00005009692.1"/>
</dbReference>
<keyword evidence="5 7" id="KW-1015">Disulfide bond</keyword>
<dbReference type="Gene3D" id="3.10.250.10">
    <property type="entry name" value="SRCR-like domain"/>
    <property type="match status" value="3"/>
</dbReference>
<evidence type="ECO:0000256" key="2">
    <source>
        <dbReference type="ARBA" id="ARBA00022525"/>
    </source>
</evidence>
<dbReference type="GO" id="GO:0016020">
    <property type="term" value="C:membrane"/>
    <property type="evidence" value="ECO:0007669"/>
    <property type="project" value="InterPro"/>
</dbReference>
<keyword evidence="3" id="KW-0732">Signal</keyword>
<feature type="domain" description="SRCR" evidence="8">
    <location>
        <begin position="1"/>
        <end position="72"/>
    </location>
</feature>
<feature type="domain" description="SRCR" evidence="8">
    <location>
        <begin position="200"/>
        <end position="227"/>
    </location>
</feature>
<feature type="disulfide bond" evidence="7">
    <location>
        <begin position="143"/>
        <end position="153"/>
    </location>
</feature>
<dbReference type="PANTHER" id="PTHR19331:SF22">
    <property type="entry name" value="DELETED IN MALIGNANT BRAIN TUMORS 1 PROTEIN"/>
    <property type="match status" value="1"/>
</dbReference>
<name>A0A672ZRA9_9TELE</name>
<reference evidence="9" key="1">
    <citation type="submission" date="2019-06" db="EMBL/GenBank/DDBJ databases">
        <authorList>
            <consortium name="Wellcome Sanger Institute Data Sharing"/>
        </authorList>
    </citation>
    <scope>NUCLEOTIDE SEQUENCE [LARGE SCALE GENOMIC DNA]</scope>
</reference>
<reference evidence="9" key="2">
    <citation type="submission" date="2025-08" db="UniProtKB">
        <authorList>
            <consortium name="Ensembl"/>
        </authorList>
    </citation>
    <scope>IDENTIFICATION</scope>
</reference>